<proteinExistence type="predicted"/>
<dbReference type="KEGG" id="ttf:THTE_4314"/>
<reference evidence="3 4" key="1">
    <citation type="journal article" name="Front. Microbiol.">
        <title>Sugar Metabolism of the First Thermophilic Planctomycete Thermogutta terrifontis: Comparative Genomic and Transcriptomic Approaches.</title>
        <authorList>
            <person name="Elcheninov A.G."/>
            <person name="Menzel P."/>
            <person name="Gudbergsdottir S.R."/>
            <person name="Slesarev A.I."/>
            <person name="Kadnikov V.V."/>
            <person name="Krogh A."/>
            <person name="Bonch-Osmolovskaya E.A."/>
            <person name="Peng X."/>
            <person name="Kublanov I.V."/>
        </authorList>
    </citation>
    <scope>NUCLEOTIDE SEQUENCE [LARGE SCALE GENOMIC DNA]</scope>
    <source>
        <strain evidence="3 4">R1</strain>
    </source>
</reference>
<keyword evidence="2" id="KW-0812">Transmembrane</keyword>
<accession>A0A286RLR7</accession>
<dbReference type="AlphaFoldDB" id="A0A286RLR7"/>
<keyword evidence="2" id="KW-1133">Transmembrane helix</keyword>
<feature type="compositionally biased region" description="Polar residues" evidence="1">
    <location>
        <begin position="13"/>
        <end position="26"/>
    </location>
</feature>
<evidence type="ECO:0000313" key="3">
    <source>
        <dbReference type="EMBL" id="ASV76915.1"/>
    </source>
</evidence>
<evidence type="ECO:0000256" key="2">
    <source>
        <dbReference type="SAM" id="Phobius"/>
    </source>
</evidence>
<keyword evidence="4" id="KW-1185">Reference proteome</keyword>
<name>A0A286RLR7_9BACT</name>
<dbReference type="EMBL" id="CP018477">
    <property type="protein sequence ID" value="ASV76915.1"/>
    <property type="molecule type" value="Genomic_DNA"/>
</dbReference>
<evidence type="ECO:0000256" key="1">
    <source>
        <dbReference type="SAM" id="MobiDB-lite"/>
    </source>
</evidence>
<sequence>MMAKKGTKVGRSGKTQGSSRSTSQTAVSADRFELRADVSTGNFWFDTGRVMLLKLFGAGTHDVNTVLQELVDRLVEPTGNKGEYFDKTTNSLKEYDKKNWVFPTNLFIKANPSPPKEKRLINGKEQLVFLEPPQYSLKLDLKKKKDRCDICGQEAPVTDATMWMFPFVVDPSKFGCFYSGAKRGLKLCACCALAGLAGYLGWLWRGRRDWLHFFIFHSDMPELRRLHEEILEHLKLKGQRSGNCECAFEGPYIHETTLGLLLTLFQYVRESDKLPEESRQLLSELLGAETLAGPPPMRLYAVTGKPGQAFKMNMLCEFSQLHRLFRFYEKWIEIIQGLNLKDDKPHQRLEKIFGQFYARQGQKYETLWRDKIAWAILEFSDPTPFIEQFLFDVCARAEESDRHSRGLLHGTLNVLIPYLAEVMQMDEKFQKVLAGFGHSLGTKASQQNEMGLLYALRNAKNPEEFYRVLNDAQFRLQITVPGDLLRIERQERIAGVPWVRVKTLLAIYAMNAYLRKGKETTEDANDSDLTTQEDNA</sequence>
<organism evidence="3 4">
    <name type="scientific">Thermogutta terrifontis</name>
    <dbReference type="NCBI Taxonomy" id="1331910"/>
    <lineage>
        <taxon>Bacteria</taxon>
        <taxon>Pseudomonadati</taxon>
        <taxon>Planctomycetota</taxon>
        <taxon>Planctomycetia</taxon>
        <taxon>Pirellulales</taxon>
        <taxon>Thermoguttaceae</taxon>
        <taxon>Thermogutta</taxon>
    </lineage>
</organism>
<protein>
    <submittedName>
        <fullName evidence="3">Uncharacterized protein</fullName>
    </submittedName>
</protein>
<feature type="region of interest" description="Disordered" evidence="1">
    <location>
        <begin position="1"/>
        <end position="26"/>
    </location>
</feature>
<keyword evidence="2" id="KW-0472">Membrane</keyword>
<gene>
    <name evidence="3" type="ORF">THTE_4314</name>
</gene>
<feature type="transmembrane region" description="Helical" evidence="2">
    <location>
        <begin position="187"/>
        <end position="204"/>
    </location>
</feature>
<dbReference type="Proteomes" id="UP000215086">
    <property type="component" value="Chromosome"/>
</dbReference>
<evidence type="ECO:0000313" key="4">
    <source>
        <dbReference type="Proteomes" id="UP000215086"/>
    </source>
</evidence>
<dbReference type="RefSeq" id="WP_207651734.1">
    <property type="nucleotide sequence ID" value="NZ_CP018477.1"/>
</dbReference>